<keyword evidence="2" id="KW-1185">Reference proteome</keyword>
<evidence type="ECO:0008006" key="3">
    <source>
        <dbReference type="Google" id="ProtNLM"/>
    </source>
</evidence>
<organism evidence="1 2">
    <name type="scientific">Termititenax aidoneus</name>
    <dbReference type="NCBI Taxonomy" id="2218524"/>
    <lineage>
        <taxon>Bacteria</taxon>
        <taxon>Bacillati</taxon>
        <taxon>Candidatus Margulisiibacteriota</taxon>
        <taxon>Candidatus Termititenacia</taxon>
        <taxon>Candidatus Termititenacales</taxon>
        <taxon>Candidatus Termititenacaceae</taxon>
        <taxon>Candidatus Termititenax</taxon>
    </lineage>
</organism>
<name>A0A388T8Q1_TERA1</name>
<sequence length="758" mass="89441">MGLAAAWLWSAEGLPVTIRGDELVYQTDKISASGNARLVYDGREVLADRIFIDTRSSRVEVYGLKAALRPDLTAQKFYINFKDGASVLNAERWAGTQAGLTSCDLLAPHYRLAAKEFLYYPDDKIVAYHLTAHFWFSPVPLFYTPYYVFYTGPSRLIFTFPKIGSNTVEGNFIKTETLYFLDADNEGGVYWDAMSLKGNGSGFWHRYEYGQPGYFSFYQVPEQDLRPVRNSLVLNWRQRLNFWENNQLELEHRYRKTYLLPQGYDDSMADVLRYAYQEDEDRLRAEYSFREDYQAAREQQSFQTNSTLGAQTNRTVWQKDFRRSDGYRYEALNIDESYQINDEWKYRVNPVYYRAKTAQDEFYEQRLDLTHSLELTPQEKKFFEKMTVEAKYYYDLDNDQVTADALSAEWVEKTPEITVKAVRQNILGADEAAAWFSVDSSYTSGWLRESKYFSAYNKRRFFETAKYTANYNFFKTFDLPQSLAKITLLESYNQAAYGTQDQHYQLSDRPYLLADWWGFFKNKLEYERTQGEGGSPFFYDDPKQYLTRRGKHTAGLYHKTLVELTATMVKDFENNLYDDDLYNLRVDPWENGLLKLNLSTGQSRYTYLYRDLIGGLQMRFGRSAGRLSFTKDINKNFEENAYAGKLKTASSEWDFYLGDSYQEGSVWNFWLTEWHFLVKNTYDFYTEYFNLDTFALGKDLHCWYMRYNFTPLRKEWFVVFSLKAFPEQEFKLTGNEDDEFSFDAFSDTLSATEVRRYE</sequence>
<comment type="caution">
    <text evidence="1">The sequence shown here is derived from an EMBL/GenBank/DDBJ whole genome shotgun (WGS) entry which is preliminary data.</text>
</comment>
<gene>
    <name evidence="1" type="ORF">NO1_0084</name>
</gene>
<accession>A0A388T8Q1</accession>
<protein>
    <recommendedName>
        <fullName evidence="3">LPS-assembly protein LptD</fullName>
    </recommendedName>
</protein>
<dbReference type="EMBL" id="BGZN01000001">
    <property type="protein sequence ID" value="GBR72575.1"/>
    <property type="molecule type" value="Genomic_DNA"/>
</dbReference>
<dbReference type="AlphaFoldDB" id="A0A388T8Q1"/>
<evidence type="ECO:0000313" key="2">
    <source>
        <dbReference type="Proteomes" id="UP000269352"/>
    </source>
</evidence>
<dbReference type="Proteomes" id="UP000269352">
    <property type="component" value="Unassembled WGS sequence"/>
</dbReference>
<reference evidence="1 2" key="1">
    <citation type="journal article" date="2019" name="ISME J.">
        <title>Genome analyses of uncultured TG2/ZB3 bacteria in 'Margulisbacteria' specifically attached to ectosymbiotic spirochetes of protists in the termite gut.</title>
        <authorList>
            <person name="Utami Y.D."/>
            <person name="Kuwahara H."/>
            <person name="Igai K."/>
            <person name="Murakami T."/>
            <person name="Sugaya K."/>
            <person name="Morikawa T."/>
            <person name="Nagura Y."/>
            <person name="Yuki M."/>
            <person name="Deevong P."/>
            <person name="Inoue T."/>
            <person name="Kihara K."/>
            <person name="Lo N."/>
            <person name="Yamada A."/>
            <person name="Ohkuma M."/>
            <person name="Hongoh Y."/>
        </authorList>
    </citation>
    <scope>NUCLEOTIDE SEQUENCE [LARGE SCALE GENOMIC DNA]</scope>
    <source>
        <strain evidence="1">NkOx7-01</strain>
    </source>
</reference>
<evidence type="ECO:0000313" key="1">
    <source>
        <dbReference type="EMBL" id="GBR72575.1"/>
    </source>
</evidence>
<proteinExistence type="predicted"/>